<name>A0ABY5IRA3_9FLAO</name>
<organism evidence="1 2">
    <name type="scientific">Flavobacterium cerinum</name>
    <dbReference type="NCBI Taxonomy" id="2502784"/>
    <lineage>
        <taxon>Bacteria</taxon>
        <taxon>Pseudomonadati</taxon>
        <taxon>Bacteroidota</taxon>
        <taxon>Flavobacteriia</taxon>
        <taxon>Flavobacteriales</taxon>
        <taxon>Flavobacteriaceae</taxon>
        <taxon>Flavobacterium</taxon>
    </lineage>
</organism>
<reference evidence="1" key="1">
    <citation type="submission" date="2022-07" db="EMBL/GenBank/DDBJ databases">
        <title>Isolation, identification, and degradation of a PFOSA degrading strain from sewage treatment plant.</title>
        <authorList>
            <person name="Zhang L."/>
            <person name="Huo Y."/>
        </authorList>
    </citation>
    <scope>NUCLEOTIDE SEQUENCE</scope>
    <source>
        <strain evidence="1">C1</strain>
    </source>
</reference>
<gene>
    <name evidence="1" type="ORF">NOX80_14385</name>
</gene>
<evidence type="ECO:0000313" key="2">
    <source>
        <dbReference type="Proteomes" id="UP001059844"/>
    </source>
</evidence>
<protein>
    <recommendedName>
        <fullName evidence="3">DUF3887 domain-containing protein</fullName>
    </recommendedName>
</protein>
<proteinExistence type="predicted"/>
<dbReference type="Proteomes" id="UP001059844">
    <property type="component" value="Chromosome"/>
</dbReference>
<dbReference type="RefSeq" id="WP_256550494.1">
    <property type="nucleotide sequence ID" value="NZ_CP101751.1"/>
</dbReference>
<sequence length="144" mass="16674">MKNSIIFIFIVVVLNSCNFNANIKKENNIRDKEAAESVVGFLYLYTAKKEFDSIPKLMSQDFYKLVAREDLKSYLISKKEKLGDFKDFTLKDWKTTETSGTNPKTEYLLIYDVTYSNGHAEESISLVKENNKVKIFGYNVNLKE</sequence>
<evidence type="ECO:0000313" key="1">
    <source>
        <dbReference type="EMBL" id="UUC44810.1"/>
    </source>
</evidence>
<dbReference type="EMBL" id="CP101751">
    <property type="protein sequence ID" value="UUC44810.1"/>
    <property type="molecule type" value="Genomic_DNA"/>
</dbReference>
<evidence type="ECO:0008006" key="3">
    <source>
        <dbReference type="Google" id="ProtNLM"/>
    </source>
</evidence>
<keyword evidence="2" id="KW-1185">Reference proteome</keyword>
<accession>A0ABY5IRA3</accession>